<dbReference type="AlphaFoldDB" id="A0A6N8I0V8"/>
<name>A0A6N8I0V8_9FIRM</name>
<dbReference type="RefSeq" id="WP_156990594.1">
    <property type="nucleotide sequence ID" value="NZ_VWXL01000053.1"/>
</dbReference>
<accession>A0A6N8I0V8</accession>
<keyword evidence="1" id="KW-0472">Membrane</keyword>
<feature type="transmembrane region" description="Helical" evidence="1">
    <location>
        <begin position="344"/>
        <end position="361"/>
    </location>
</feature>
<dbReference type="EMBL" id="VWXL01000053">
    <property type="protein sequence ID" value="MVB11347.1"/>
    <property type="molecule type" value="Genomic_DNA"/>
</dbReference>
<feature type="transmembrane region" description="Helical" evidence="1">
    <location>
        <begin position="281"/>
        <end position="299"/>
    </location>
</feature>
<dbReference type="Proteomes" id="UP000469440">
    <property type="component" value="Unassembled WGS sequence"/>
</dbReference>
<dbReference type="OrthoDB" id="1677957at2"/>
<keyword evidence="3" id="KW-1185">Reference proteome</keyword>
<organism evidence="2 3">
    <name type="scientific">Caproicibacter fermentans</name>
    <dbReference type="NCBI Taxonomy" id="2576756"/>
    <lineage>
        <taxon>Bacteria</taxon>
        <taxon>Bacillati</taxon>
        <taxon>Bacillota</taxon>
        <taxon>Clostridia</taxon>
        <taxon>Eubacteriales</taxon>
        <taxon>Acutalibacteraceae</taxon>
        <taxon>Caproicibacter</taxon>
    </lineage>
</organism>
<sequence length="485" mass="51188">MSNTLESVMRLTDEYTGTMRKVINAADEYKRQQESATKATTSFRGALASVGSGSVASGLGNLALKIGGIVTAAYAGKKAVDTLFDAIKIGAQQQVQLSTFQSLTGNAQAGTALYNYVSAYAEKSALGREDLANATESWLSFTKNIDQIDQLNKLVERLYAKNPAQGASGAVFALKEILGGQTQSIKDRYNMTGISADKIVQLTNKGDIQGTIRYLDQVFNKFGATQDVVNKNFSSLLTQTNIFTSNLKTAMGDEANPAVQNLSLTMQRLNADMKAGNYQPFFSAIATGAAGVANAVAFVAQNIDKIAPAVAGVATAVITFTLAMNTARTVAEITGGSVALMTGQWIAFGAAVLGVAAAAAVSKSLMDKANSETASQTKALSEYAKNYQKVTNGGTTAATTKVPVEVSNSSPIKVSGSVEVKTENLKYVLEAAQAKFYAQFNATSVTPQLRIDTMNVHKTTDFNEVDRYLGNLLSQRVSASAGGVY</sequence>
<gene>
    <name evidence="2" type="ORF">CAFE_20610</name>
</gene>
<evidence type="ECO:0000256" key="1">
    <source>
        <dbReference type="SAM" id="Phobius"/>
    </source>
</evidence>
<reference evidence="2 3" key="1">
    <citation type="submission" date="2019-09" db="EMBL/GenBank/DDBJ databases">
        <title>Genome sequence of Clostridium sp. EA1.</title>
        <authorList>
            <person name="Poehlein A."/>
            <person name="Bengelsdorf F.R."/>
            <person name="Daniel R."/>
        </authorList>
    </citation>
    <scope>NUCLEOTIDE SEQUENCE [LARGE SCALE GENOMIC DNA]</scope>
    <source>
        <strain evidence="2 3">EA1</strain>
    </source>
</reference>
<evidence type="ECO:0000313" key="3">
    <source>
        <dbReference type="Proteomes" id="UP000469440"/>
    </source>
</evidence>
<proteinExistence type="predicted"/>
<keyword evidence="1" id="KW-1133">Transmembrane helix</keyword>
<evidence type="ECO:0000313" key="2">
    <source>
        <dbReference type="EMBL" id="MVB11347.1"/>
    </source>
</evidence>
<protein>
    <submittedName>
        <fullName evidence="2">Uncharacterized protein</fullName>
    </submittedName>
</protein>
<comment type="caution">
    <text evidence="2">The sequence shown here is derived from an EMBL/GenBank/DDBJ whole genome shotgun (WGS) entry which is preliminary data.</text>
</comment>
<feature type="transmembrane region" description="Helical" evidence="1">
    <location>
        <begin position="306"/>
        <end position="324"/>
    </location>
</feature>
<keyword evidence="1" id="KW-0812">Transmembrane</keyword>